<dbReference type="EMBL" id="CP038810">
    <property type="protein sequence ID" value="QBZ97843.1"/>
    <property type="molecule type" value="Genomic_DNA"/>
</dbReference>
<protein>
    <submittedName>
        <fullName evidence="1">Uncharacterized protein</fullName>
    </submittedName>
</protein>
<keyword evidence="2" id="KW-1185">Reference proteome</keyword>
<sequence length="110" mass="12667">MKFLAIILCLYVNVLAVIPTVKVVKMTMELKCHDACCGKPLKEIPNGCQKEKCLINLNYHTGPFLVFEADYKMQNFFSDSLVRQTTHYNTTLIPNYNVVIWQPPEHSFNV</sequence>
<name>A0A4P7PVB2_9FLAO</name>
<proteinExistence type="predicted"/>
<gene>
    <name evidence="1" type="ORF">GS03_01341</name>
</gene>
<dbReference type="KEGG" id="fsn:GS03_01341"/>
<dbReference type="Proteomes" id="UP000296862">
    <property type="component" value="Chromosome"/>
</dbReference>
<evidence type="ECO:0000313" key="1">
    <source>
        <dbReference type="EMBL" id="QBZ97843.1"/>
    </source>
</evidence>
<reference evidence="1 2" key="1">
    <citation type="submission" date="2019-04" db="EMBL/GenBank/DDBJ databases">
        <title>Flavobacterium sp. GS03.</title>
        <authorList>
            <person name="Kim H."/>
        </authorList>
    </citation>
    <scope>NUCLEOTIDE SEQUENCE [LARGE SCALE GENOMIC DNA]</scope>
    <source>
        <strain evidence="1 2">GS03</strain>
    </source>
</reference>
<dbReference type="AlphaFoldDB" id="A0A4P7PVB2"/>
<accession>A0A4P7PVB2</accession>
<evidence type="ECO:0000313" key="2">
    <source>
        <dbReference type="Proteomes" id="UP000296862"/>
    </source>
</evidence>
<organism evidence="1 2">
    <name type="scientific">Flavobacterium sangjuense</name>
    <dbReference type="NCBI Taxonomy" id="2518177"/>
    <lineage>
        <taxon>Bacteria</taxon>
        <taxon>Pseudomonadati</taxon>
        <taxon>Bacteroidota</taxon>
        <taxon>Flavobacteriia</taxon>
        <taxon>Flavobacteriales</taxon>
        <taxon>Flavobacteriaceae</taxon>
        <taxon>Flavobacterium</taxon>
    </lineage>
</organism>